<keyword evidence="5 7" id="KW-0472">Membrane</keyword>
<evidence type="ECO:0000256" key="2">
    <source>
        <dbReference type="ARBA" id="ARBA00006058"/>
    </source>
</evidence>
<proteinExistence type="inferred from homology"/>
<keyword evidence="4 7" id="KW-1133">Transmembrane helix</keyword>
<dbReference type="InterPro" id="IPR008795">
    <property type="entry name" value="Prominin"/>
</dbReference>
<name>A0AAQ4DF87_AMBAM</name>
<keyword evidence="3 7" id="KW-0812">Transmembrane</keyword>
<evidence type="ECO:0000313" key="8">
    <source>
        <dbReference type="EMBL" id="KAK8761127.1"/>
    </source>
</evidence>
<dbReference type="Pfam" id="PF05478">
    <property type="entry name" value="Prominin"/>
    <property type="match status" value="1"/>
</dbReference>
<evidence type="ECO:0000256" key="3">
    <source>
        <dbReference type="ARBA" id="ARBA00022692"/>
    </source>
</evidence>
<evidence type="ECO:0000256" key="6">
    <source>
        <dbReference type="ARBA" id="ARBA00023180"/>
    </source>
</evidence>
<evidence type="ECO:0000256" key="1">
    <source>
        <dbReference type="ARBA" id="ARBA00004141"/>
    </source>
</evidence>
<protein>
    <submittedName>
        <fullName evidence="8">Uncharacterized protein</fullName>
    </submittedName>
</protein>
<dbReference type="Proteomes" id="UP001321473">
    <property type="component" value="Unassembled WGS sequence"/>
</dbReference>
<keyword evidence="9" id="KW-1185">Reference proteome</keyword>
<dbReference type="PANTHER" id="PTHR22730:SF1">
    <property type="entry name" value="PROMININ-LIKE PROTEIN"/>
    <property type="match status" value="1"/>
</dbReference>
<comment type="subcellular location">
    <subcellularLocation>
        <location evidence="1">Membrane</location>
        <topology evidence="1">Multi-pass membrane protein</topology>
    </subcellularLocation>
</comment>
<evidence type="ECO:0000256" key="5">
    <source>
        <dbReference type="ARBA" id="ARBA00023136"/>
    </source>
</evidence>
<feature type="transmembrane region" description="Helical" evidence="7">
    <location>
        <begin position="205"/>
        <end position="225"/>
    </location>
</feature>
<evidence type="ECO:0000313" key="9">
    <source>
        <dbReference type="Proteomes" id="UP001321473"/>
    </source>
</evidence>
<dbReference type="EMBL" id="JARKHS020031515">
    <property type="protein sequence ID" value="KAK8761127.1"/>
    <property type="molecule type" value="Genomic_DNA"/>
</dbReference>
<reference evidence="8 9" key="1">
    <citation type="journal article" date="2023" name="Arcadia Sci">
        <title>De novo assembly of a long-read Amblyomma americanum tick genome.</title>
        <authorList>
            <person name="Chou S."/>
            <person name="Poskanzer K.E."/>
            <person name="Rollins M."/>
            <person name="Thuy-Boun P.S."/>
        </authorList>
    </citation>
    <scope>NUCLEOTIDE SEQUENCE [LARGE SCALE GENOMIC DNA]</scope>
    <source>
        <strain evidence="8">F_SG_1</strain>
        <tissue evidence="8">Salivary glands</tissue>
    </source>
</reference>
<dbReference type="PANTHER" id="PTHR22730">
    <property type="entry name" value="PROMININ PROM PROTEIN"/>
    <property type="match status" value="1"/>
</dbReference>
<dbReference type="AlphaFoldDB" id="A0AAQ4DF87"/>
<comment type="caution">
    <text evidence="8">The sequence shown here is derived from an EMBL/GenBank/DDBJ whole genome shotgun (WGS) entry which is preliminary data.</text>
</comment>
<comment type="similarity">
    <text evidence="2">Belongs to the prominin family.</text>
</comment>
<evidence type="ECO:0000256" key="4">
    <source>
        <dbReference type="ARBA" id="ARBA00022989"/>
    </source>
</evidence>
<dbReference type="GO" id="GO:0016020">
    <property type="term" value="C:membrane"/>
    <property type="evidence" value="ECO:0007669"/>
    <property type="project" value="UniProtKB-SubCell"/>
</dbReference>
<accession>A0AAQ4DF87</accession>
<evidence type="ECO:0000256" key="7">
    <source>
        <dbReference type="SAM" id="Phobius"/>
    </source>
</evidence>
<keyword evidence="6" id="KW-0325">Glycoprotein</keyword>
<sequence>MRFGVCRSEPRSAYHLVGEPFVRNASKAIGVEKELSFLWNDFDHKQLDKQIAGIGLPLGNLINASGISALATSLEQLVQVPLEAMDVREIQNQVEGMTSKDQNAVELKTALQQLQQAAAGQPAFVFKAETIKALKDTKALQDQIDKVAAMIEPYKKNLADVVKGYGDYVVSQIKDTVGNCAPAYAMYESTVNVVCDGIVKPFGGFWFSVASCLAVGTVAMFMALCMSTLYSRKPRPPLPPPAPKSEPYFEVLDQPL</sequence>
<gene>
    <name evidence="8" type="ORF">V5799_027601</name>
</gene>
<organism evidence="8 9">
    <name type="scientific">Amblyomma americanum</name>
    <name type="common">Lone star tick</name>
    <dbReference type="NCBI Taxonomy" id="6943"/>
    <lineage>
        <taxon>Eukaryota</taxon>
        <taxon>Metazoa</taxon>
        <taxon>Ecdysozoa</taxon>
        <taxon>Arthropoda</taxon>
        <taxon>Chelicerata</taxon>
        <taxon>Arachnida</taxon>
        <taxon>Acari</taxon>
        <taxon>Parasitiformes</taxon>
        <taxon>Ixodida</taxon>
        <taxon>Ixodoidea</taxon>
        <taxon>Ixodidae</taxon>
        <taxon>Amblyomminae</taxon>
        <taxon>Amblyomma</taxon>
    </lineage>
</organism>